<comment type="caution">
    <text evidence="1">The sequence shown here is derived from an EMBL/GenBank/DDBJ whole genome shotgun (WGS) entry which is preliminary data.</text>
</comment>
<dbReference type="Proteomes" id="UP001442494">
    <property type="component" value="Unassembled WGS sequence"/>
</dbReference>
<protein>
    <submittedName>
        <fullName evidence="1">Uncharacterized protein</fullName>
    </submittedName>
</protein>
<name>A0ABV0JMK5_9CYAN</name>
<gene>
    <name evidence="1" type="ORF">NDI37_09265</name>
</gene>
<sequence length="55" mass="6131">MMVLLQNRYQYIPLSDRHLLAVTIPYGAINPNSELCLLVNAVLGHGFPTIQIIVP</sequence>
<organism evidence="1 2">
    <name type="scientific">Funiculus sociatus GB2-A5</name>
    <dbReference type="NCBI Taxonomy" id="2933946"/>
    <lineage>
        <taxon>Bacteria</taxon>
        <taxon>Bacillati</taxon>
        <taxon>Cyanobacteriota</taxon>
        <taxon>Cyanophyceae</taxon>
        <taxon>Coleofasciculales</taxon>
        <taxon>Coleofasciculaceae</taxon>
        <taxon>Funiculus</taxon>
    </lineage>
</organism>
<evidence type="ECO:0000313" key="1">
    <source>
        <dbReference type="EMBL" id="MEP0864658.1"/>
    </source>
</evidence>
<dbReference type="EMBL" id="JAMPKK010000016">
    <property type="protein sequence ID" value="MEP0864658.1"/>
    <property type="molecule type" value="Genomic_DNA"/>
</dbReference>
<dbReference type="RefSeq" id="WP_190426887.1">
    <property type="nucleotide sequence ID" value="NZ_JAMPKK010000016.1"/>
</dbReference>
<keyword evidence="2" id="KW-1185">Reference proteome</keyword>
<evidence type="ECO:0000313" key="2">
    <source>
        <dbReference type="Proteomes" id="UP001442494"/>
    </source>
</evidence>
<reference evidence="1 2" key="1">
    <citation type="submission" date="2022-04" db="EMBL/GenBank/DDBJ databases">
        <title>Positive selection, recombination, and allopatry shape intraspecific diversity of widespread and dominant cyanobacteria.</title>
        <authorList>
            <person name="Wei J."/>
            <person name="Shu W."/>
            <person name="Hu C."/>
        </authorList>
    </citation>
    <scope>NUCLEOTIDE SEQUENCE [LARGE SCALE GENOMIC DNA]</scope>
    <source>
        <strain evidence="1 2">GB2-A5</strain>
    </source>
</reference>
<accession>A0ABV0JMK5</accession>
<proteinExistence type="predicted"/>